<dbReference type="PANTHER" id="PTHR38460:SF1">
    <property type="entry name" value="TAUTOMERASE YOLI-RELATED"/>
    <property type="match status" value="1"/>
</dbReference>
<evidence type="ECO:0000313" key="2">
    <source>
        <dbReference type="EMBL" id="OXA96592.1"/>
    </source>
</evidence>
<dbReference type="Gene3D" id="3.30.429.10">
    <property type="entry name" value="Macrophage Migration Inhibitory Factor"/>
    <property type="match status" value="1"/>
</dbReference>
<dbReference type="SUPFAM" id="SSF55331">
    <property type="entry name" value="Tautomerase/MIF"/>
    <property type="match status" value="1"/>
</dbReference>
<protein>
    <submittedName>
        <fullName evidence="1">4-oxalocrotonate tautomerase</fullName>
    </submittedName>
    <submittedName>
        <fullName evidence="2">Tautomerase family protein</fullName>
    </submittedName>
</protein>
<organism evidence="1 3">
    <name type="scientific">Flavobacterium hydatis</name>
    <name type="common">Cytophaga aquatilis</name>
    <dbReference type="NCBI Taxonomy" id="991"/>
    <lineage>
        <taxon>Bacteria</taxon>
        <taxon>Pseudomonadati</taxon>
        <taxon>Bacteroidota</taxon>
        <taxon>Flavobacteriia</taxon>
        <taxon>Flavobacteriales</taxon>
        <taxon>Flavobacteriaceae</taxon>
        <taxon>Flavobacterium</taxon>
    </lineage>
</organism>
<reference evidence="2 4" key="2">
    <citation type="submission" date="2016-11" db="EMBL/GenBank/DDBJ databases">
        <title>Whole genomes of Flavobacteriaceae.</title>
        <authorList>
            <person name="Stine C."/>
            <person name="Li C."/>
            <person name="Tadesse D."/>
        </authorList>
    </citation>
    <scope>NUCLEOTIDE SEQUENCE [LARGE SCALE GENOMIC DNA]</scope>
    <source>
        <strain evidence="2 4">ATCC 29551</strain>
    </source>
</reference>
<keyword evidence="4" id="KW-1185">Reference proteome</keyword>
<sequence>MPFVRISLPKKLSQETKENISISIHESLIQEFNIPQDDYFHVIEELETSQIKFPKSYLGITHSENIIYVQITAGQGRTKEQKTKLYAQIATRISNTTEILKSDIIIILLENNGGENWSFGNGEIQEQKHLKQLSNNQ</sequence>
<dbReference type="PANTHER" id="PTHR38460">
    <property type="entry name" value="TAUTOMERASE YOLI-RELATED"/>
    <property type="match status" value="1"/>
</dbReference>
<dbReference type="InterPro" id="IPR037479">
    <property type="entry name" value="Tauto_MSAD"/>
</dbReference>
<dbReference type="eggNOG" id="COG1942">
    <property type="taxonomic scope" value="Bacteria"/>
</dbReference>
<gene>
    <name evidence="2" type="ORF">B0A62_04845</name>
    <name evidence="1" type="ORF">IW20_11630</name>
</gene>
<dbReference type="STRING" id="991.IW20_11630"/>
<dbReference type="Proteomes" id="UP000198424">
    <property type="component" value="Unassembled WGS sequence"/>
</dbReference>
<name>A0A086AI78_FLAHY</name>
<dbReference type="Pfam" id="PF14552">
    <property type="entry name" value="Tautomerase_2"/>
    <property type="match status" value="1"/>
</dbReference>
<evidence type="ECO:0000313" key="4">
    <source>
        <dbReference type="Proteomes" id="UP000198424"/>
    </source>
</evidence>
<dbReference type="EMBL" id="MUGY01000004">
    <property type="protein sequence ID" value="OXA96592.1"/>
    <property type="molecule type" value="Genomic_DNA"/>
</dbReference>
<accession>A0A086AI78</accession>
<dbReference type="Proteomes" id="UP000028712">
    <property type="component" value="Unassembled WGS sequence"/>
</dbReference>
<dbReference type="AlphaFoldDB" id="A0A086AI78"/>
<evidence type="ECO:0000313" key="3">
    <source>
        <dbReference type="Proteomes" id="UP000028712"/>
    </source>
</evidence>
<reference evidence="1 3" key="1">
    <citation type="submission" date="2014-07" db="EMBL/GenBank/DDBJ databases">
        <title>Genome of Flavobacterium hydatis DSM 2063.</title>
        <authorList>
            <person name="Pipes S.E."/>
            <person name="Stropko S.J."/>
            <person name="Newman J.D."/>
        </authorList>
    </citation>
    <scope>NUCLEOTIDE SEQUENCE [LARGE SCALE GENOMIC DNA]</scope>
    <source>
        <strain evidence="1 3">DSM 2063</strain>
    </source>
</reference>
<comment type="caution">
    <text evidence="1">The sequence shown here is derived from an EMBL/GenBank/DDBJ whole genome shotgun (WGS) entry which is preliminary data.</text>
</comment>
<dbReference type="InterPro" id="IPR014347">
    <property type="entry name" value="Tautomerase/MIF_sf"/>
</dbReference>
<proteinExistence type="predicted"/>
<dbReference type="OrthoDB" id="9804765at2"/>
<dbReference type="EMBL" id="JPRM01000015">
    <property type="protein sequence ID" value="KFF16392.1"/>
    <property type="molecule type" value="Genomic_DNA"/>
</dbReference>
<dbReference type="RefSeq" id="WP_035622083.1">
    <property type="nucleotide sequence ID" value="NZ_JBEWQG010000001.1"/>
</dbReference>
<evidence type="ECO:0000313" key="1">
    <source>
        <dbReference type="EMBL" id="KFF16392.1"/>
    </source>
</evidence>